<organism evidence="2 3">
    <name type="scientific">Bacillus mesophilus</name>
    <dbReference type="NCBI Taxonomy" id="1808955"/>
    <lineage>
        <taxon>Bacteria</taxon>
        <taxon>Bacillati</taxon>
        <taxon>Bacillota</taxon>
        <taxon>Bacilli</taxon>
        <taxon>Bacillales</taxon>
        <taxon>Bacillaceae</taxon>
        <taxon>Bacillus</taxon>
    </lineage>
</organism>
<dbReference type="InterPro" id="IPR036890">
    <property type="entry name" value="HATPase_C_sf"/>
</dbReference>
<keyword evidence="2" id="KW-0547">Nucleotide-binding</keyword>
<accession>A0A6M0QDC7</accession>
<gene>
    <name evidence="2" type="ORF">G4D63_18905</name>
</gene>
<keyword evidence="2" id="KW-0067">ATP-binding</keyword>
<dbReference type="SUPFAM" id="SSF55874">
    <property type="entry name" value="ATPase domain of HSP90 chaperone/DNA topoisomerase II/histidine kinase"/>
    <property type="match status" value="1"/>
</dbReference>
<dbReference type="Gene3D" id="3.30.565.10">
    <property type="entry name" value="Histidine kinase-like ATPase, C-terminal domain"/>
    <property type="match status" value="1"/>
</dbReference>
<dbReference type="GO" id="GO:0005524">
    <property type="term" value="F:ATP binding"/>
    <property type="evidence" value="ECO:0007669"/>
    <property type="project" value="UniProtKB-KW"/>
</dbReference>
<name>A0A6M0QDC7_9BACI</name>
<reference evidence="2 3" key="1">
    <citation type="submission" date="2020-02" db="EMBL/GenBank/DDBJ databases">
        <title>Bacillus aquiflavi sp. nov., isolated from yellow water of strong flavor Chinese baijiu in Yibin region of China.</title>
        <authorList>
            <person name="Xie J."/>
        </authorList>
    </citation>
    <scope>NUCLEOTIDE SEQUENCE [LARGE SCALE GENOMIC DNA]</scope>
    <source>
        <strain evidence="2 3">SA4</strain>
    </source>
</reference>
<dbReference type="AlphaFoldDB" id="A0A6M0QDC7"/>
<feature type="domain" description="Histidine kinase/HSP90-like ATPase" evidence="1">
    <location>
        <begin position="45"/>
        <end position="143"/>
    </location>
</feature>
<evidence type="ECO:0000313" key="2">
    <source>
        <dbReference type="EMBL" id="NEY73789.1"/>
    </source>
</evidence>
<dbReference type="Proteomes" id="UP000481043">
    <property type="component" value="Unassembled WGS sequence"/>
</dbReference>
<dbReference type="CDD" id="cd16936">
    <property type="entry name" value="HATPase_RsbW-like"/>
    <property type="match status" value="1"/>
</dbReference>
<keyword evidence="3" id="KW-1185">Reference proteome</keyword>
<comment type="caution">
    <text evidence="2">The sequence shown here is derived from an EMBL/GenBank/DDBJ whole genome shotgun (WGS) entry which is preliminary data.</text>
</comment>
<evidence type="ECO:0000259" key="1">
    <source>
        <dbReference type="Pfam" id="PF13581"/>
    </source>
</evidence>
<dbReference type="Pfam" id="PF13581">
    <property type="entry name" value="HATPase_c_2"/>
    <property type="match status" value="1"/>
</dbReference>
<sequence>MTKLINGGFFRKQEESLMKTCFNTGNSEVIIDIKNRVSRLLQAVLPDEHILVEVAFNEAINNAISVSEAVEVEITKDEKYVKLIVKDNGKGFDVESSLQEIEVKGEKLMDEILWSESGRGLYLMKKVMDKVEYNKKGNQVTLFKQIGGSKREYEH</sequence>
<proteinExistence type="predicted"/>
<dbReference type="RefSeq" id="WP_163181648.1">
    <property type="nucleotide sequence ID" value="NZ_JAAIWM010000009.1"/>
</dbReference>
<dbReference type="InterPro" id="IPR003594">
    <property type="entry name" value="HATPase_dom"/>
</dbReference>
<evidence type="ECO:0000313" key="3">
    <source>
        <dbReference type="Proteomes" id="UP000481043"/>
    </source>
</evidence>
<dbReference type="EMBL" id="JAAIWM010000009">
    <property type="protein sequence ID" value="NEY73789.1"/>
    <property type="molecule type" value="Genomic_DNA"/>
</dbReference>
<protein>
    <submittedName>
        <fullName evidence="2">ATP-binding protein</fullName>
    </submittedName>
</protein>